<organism evidence="15 16">
    <name type="scientific">Saccoglossus kowalevskii</name>
    <name type="common">Acorn worm</name>
    <dbReference type="NCBI Taxonomy" id="10224"/>
    <lineage>
        <taxon>Eukaryota</taxon>
        <taxon>Metazoa</taxon>
        <taxon>Hemichordata</taxon>
        <taxon>Enteropneusta</taxon>
        <taxon>Harrimaniidae</taxon>
        <taxon>Saccoglossus</taxon>
    </lineage>
</organism>
<feature type="domain" description="Ska2 N-terminal" evidence="14">
    <location>
        <begin position="2"/>
        <end position="109"/>
    </location>
</feature>
<keyword evidence="9" id="KW-0995">Kinetochore</keyword>
<evidence type="ECO:0000256" key="5">
    <source>
        <dbReference type="ARBA" id="ARBA00022490"/>
    </source>
</evidence>
<dbReference type="Pfam" id="PF16740">
    <property type="entry name" value="SKA2"/>
    <property type="match status" value="1"/>
</dbReference>
<evidence type="ECO:0000256" key="11">
    <source>
        <dbReference type="ARBA" id="ARBA00023306"/>
    </source>
</evidence>
<evidence type="ECO:0000256" key="13">
    <source>
        <dbReference type="ARBA" id="ARBA00029651"/>
    </source>
</evidence>
<evidence type="ECO:0000256" key="3">
    <source>
        <dbReference type="ARBA" id="ARBA00010684"/>
    </source>
</evidence>
<evidence type="ECO:0000313" key="15">
    <source>
        <dbReference type="Proteomes" id="UP000694865"/>
    </source>
</evidence>
<dbReference type="InterPro" id="IPR026762">
    <property type="entry name" value="Ska2"/>
</dbReference>
<dbReference type="Proteomes" id="UP000694865">
    <property type="component" value="Unplaced"/>
</dbReference>
<dbReference type="CDD" id="cd12955">
    <property type="entry name" value="SKA2"/>
    <property type="match status" value="1"/>
</dbReference>
<dbReference type="PANTHER" id="PTHR32017">
    <property type="entry name" value="SPINDLE AND KINETOCHORE-ASSOCIATED PROTEIN 2"/>
    <property type="match status" value="1"/>
</dbReference>
<gene>
    <name evidence="16" type="primary">LOC100369927</name>
</gene>
<keyword evidence="6" id="KW-0132">Cell division</keyword>
<protein>
    <recommendedName>
        <fullName evidence="13">Protein FAM33A</fullName>
    </recommendedName>
</protein>
<dbReference type="InterPro" id="IPR042091">
    <property type="entry name" value="Ska2_N"/>
</dbReference>
<keyword evidence="4" id="KW-0158">Chromosome</keyword>
<evidence type="ECO:0000256" key="9">
    <source>
        <dbReference type="ARBA" id="ARBA00022838"/>
    </source>
</evidence>
<evidence type="ECO:0000256" key="8">
    <source>
        <dbReference type="ARBA" id="ARBA00022776"/>
    </source>
</evidence>
<keyword evidence="8" id="KW-0498">Mitosis</keyword>
<evidence type="ECO:0000256" key="6">
    <source>
        <dbReference type="ARBA" id="ARBA00022618"/>
    </source>
</evidence>
<keyword evidence="12" id="KW-0137">Centromere</keyword>
<name>A0ABM0GT64_SACKO</name>
<evidence type="ECO:0000256" key="2">
    <source>
        <dbReference type="ARBA" id="ARBA00004629"/>
    </source>
</evidence>
<evidence type="ECO:0000256" key="10">
    <source>
        <dbReference type="ARBA" id="ARBA00023212"/>
    </source>
</evidence>
<evidence type="ECO:0000256" key="1">
    <source>
        <dbReference type="ARBA" id="ARBA00004186"/>
    </source>
</evidence>
<evidence type="ECO:0000256" key="4">
    <source>
        <dbReference type="ARBA" id="ARBA00022454"/>
    </source>
</evidence>
<keyword evidence="7" id="KW-0493">Microtubule</keyword>
<dbReference type="GeneID" id="100369927"/>
<evidence type="ECO:0000313" key="16">
    <source>
        <dbReference type="RefSeq" id="XP_002736818.1"/>
    </source>
</evidence>
<comment type="subcellular location">
    <subcellularLocation>
        <location evidence="2">Chromosome</location>
        <location evidence="2">Centromere</location>
        <location evidence="2">Kinetochore</location>
    </subcellularLocation>
    <subcellularLocation>
        <location evidence="1">Cytoplasm</location>
        <location evidence="1">Cytoskeleton</location>
        <location evidence="1">Spindle</location>
    </subcellularLocation>
</comment>
<reference evidence="16" key="1">
    <citation type="submission" date="2025-08" db="UniProtKB">
        <authorList>
            <consortium name="RefSeq"/>
        </authorList>
    </citation>
    <scope>IDENTIFICATION</scope>
    <source>
        <tissue evidence="16">Testes</tissue>
    </source>
</reference>
<dbReference type="PANTHER" id="PTHR32017:SF3">
    <property type="entry name" value="SPINDLE AND KINETOCHORE-ASSOCIATED PROTEIN 2"/>
    <property type="match status" value="1"/>
</dbReference>
<dbReference type="RefSeq" id="XP_002736818.1">
    <property type="nucleotide sequence ID" value="XM_002736772.2"/>
</dbReference>
<accession>A0ABM0GT64</accession>
<sequence>MEETVDKLEALFQKAESDINYVSRKLDSEFTEMSDESNQVNPKEIVERLQSVKQQYSDIVKEAEEIKKAQSEASEFFRSQLQMACQALQKIQDQAGADPQEQTEEDKMAEAMLGLNLSQTDETQESKHYNTRQSSEDFGGEYCEGACAIADALPSPAVEAESAAELRKNGEFVDISKDEFMSVSSLIRGRVKLADVNKIYQMLYTHFKEEATQSH</sequence>
<keyword evidence="5" id="KW-0963">Cytoplasm</keyword>
<comment type="similarity">
    <text evidence="3">Belongs to the SKA2 family.</text>
</comment>
<keyword evidence="11" id="KW-0131">Cell cycle</keyword>
<evidence type="ECO:0000256" key="12">
    <source>
        <dbReference type="ARBA" id="ARBA00023328"/>
    </source>
</evidence>
<dbReference type="Gene3D" id="6.10.250.1380">
    <property type="match status" value="1"/>
</dbReference>
<keyword evidence="10" id="KW-0206">Cytoskeleton</keyword>
<proteinExistence type="inferred from homology"/>
<evidence type="ECO:0000256" key="7">
    <source>
        <dbReference type="ARBA" id="ARBA00022701"/>
    </source>
</evidence>
<keyword evidence="15" id="KW-1185">Reference proteome</keyword>
<evidence type="ECO:0000259" key="14">
    <source>
        <dbReference type="Pfam" id="PF16740"/>
    </source>
</evidence>